<keyword evidence="2" id="KW-1185">Reference proteome</keyword>
<protein>
    <submittedName>
        <fullName evidence="1">tRNA (Adenine22-N1)-methyltransferase</fullName>
    </submittedName>
</protein>
<dbReference type="Gene3D" id="3.40.50.150">
    <property type="entry name" value="Vaccinia Virus protein VP39"/>
    <property type="match status" value="1"/>
</dbReference>
<dbReference type="GO" id="GO:0160105">
    <property type="term" value="F:tRNA (adenine(22)-N1)-methyltransferase activity"/>
    <property type="evidence" value="ECO:0007669"/>
    <property type="project" value="InterPro"/>
</dbReference>
<dbReference type="PANTHER" id="PTHR38451:SF1">
    <property type="entry name" value="TRNA (ADENINE(22)-N(1))-METHYLTRANSFERASE"/>
    <property type="match status" value="1"/>
</dbReference>
<dbReference type="SUPFAM" id="SSF53335">
    <property type="entry name" value="S-adenosyl-L-methionine-dependent methyltransferases"/>
    <property type="match status" value="1"/>
</dbReference>
<keyword evidence="1" id="KW-0808">Transferase</keyword>
<dbReference type="OrthoDB" id="5881184at2"/>
<dbReference type="Proteomes" id="UP000247416">
    <property type="component" value="Unassembled WGS sequence"/>
</dbReference>
<name>A0A318TMQ1_9BACL</name>
<evidence type="ECO:0000313" key="1">
    <source>
        <dbReference type="EMBL" id="PYF04288.1"/>
    </source>
</evidence>
<dbReference type="RefSeq" id="WP_107935417.1">
    <property type="nucleotide sequence ID" value="NZ_PYWJ01000018.1"/>
</dbReference>
<comment type="caution">
    <text evidence="1">The sequence shown here is derived from an EMBL/GenBank/DDBJ whole genome shotgun (WGS) entry which is preliminary data.</text>
</comment>
<accession>A0A318TMQ1</accession>
<dbReference type="InterPro" id="IPR006901">
    <property type="entry name" value="TrmK"/>
</dbReference>
<dbReference type="InterPro" id="IPR029063">
    <property type="entry name" value="SAM-dependent_MTases_sf"/>
</dbReference>
<dbReference type="Pfam" id="PF04816">
    <property type="entry name" value="TrmK"/>
    <property type="match status" value="1"/>
</dbReference>
<dbReference type="EMBL" id="QJTJ01000024">
    <property type="protein sequence ID" value="PYF04288.1"/>
    <property type="molecule type" value="Genomic_DNA"/>
</dbReference>
<evidence type="ECO:0000313" key="2">
    <source>
        <dbReference type="Proteomes" id="UP000247416"/>
    </source>
</evidence>
<dbReference type="PANTHER" id="PTHR38451">
    <property type="entry name" value="TRNA (ADENINE(22)-N(1))-METHYLTRANSFERASE"/>
    <property type="match status" value="1"/>
</dbReference>
<dbReference type="PIRSF" id="PIRSF018637">
    <property type="entry name" value="TrmK"/>
    <property type="match status" value="1"/>
</dbReference>
<keyword evidence="1" id="KW-0489">Methyltransferase</keyword>
<gene>
    <name evidence="1" type="ORF">BJ095_12438</name>
</gene>
<dbReference type="Gene3D" id="1.10.287.1890">
    <property type="match status" value="1"/>
</dbReference>
<dbReference type="GO" id="GO:0032259">
    <property type="term" value="P:methylation"/>
    <property type="evidence" value="ECO:0007669"/>
    <property type="project" value="UniProtKB-KW"/>
</dbReference>
<reference evidence="1 2" key="1">
    <citation type="submission" date="2018-06" db="EMBL/GenBank/DDBJ databases">
        <title>Genomic Encyclopedia of Archaeal and Bacterial Type Strains, Phase II (KMG-II): from individual species to whole genera.</title>
        <authorList>
            <person name="Goeker M."/>
        </authorList>
    </citation>
    <scope>NUCLEOTIDE SEQUENCE [LARGE SCALE GENOMIC DNA]</scope>
    <source>
        <strain evidence="1 2">KACC 16626</strain>
    </source>
</reference>
<sequence>MNAQKLSKRLETVASFVPTGAVVADIGSDHAYLPCYLVHNGVVTKAIAGEVVKGPFDSALKQVKLEGLEDNITVRLADGLKAIEESDNVDTITIAGMGGPLIVSILEKNPHALKTVTRLILQPNIHAKVIRQWAIRNQWAVLEEVILKEDEKIYEVLVLQRGEMELTEQEILLGKHLIASKTDVFIEKWSKEIDNWKRILTSIERADDTTDIVKKREEVTHKIQLVEEVLNHEES</sequence>
<dbReference type="AlphaFoldDB" id="A0A318TMQ1"/>
<proteinExistence type="predicted"/>
<organism evidence="1 2">
    <name type="scientific">Ureibacillus chungkukjangi</name>
    <dbReference type="NCBI Taxonomy" id="1202712"/>
    <lineage>
        <taxon>Bacteria</taxon>
        <taxon>Bacillati</taxon>
        <taxon>Bacillota</taxon>
        <taxon>Bacilli</taxon>
        <taxon>Bacillales</taxon>
        <taxon>Caryophanaceae</taxon>
        <taxon>Ureibacillus</taxon>
    </lineage>
</organism>